<feature type="region of interest" description="Disordered" evidence="1">
    <location>
        <begin position="52"/>
        <end position="128"/>
    </location>
</feature>
<feature type="compositionally biased region" description="Basic residues" evidence="1">
    <location>
        <begin position="13"/>
        <end position="26"/>
    </location>
</feature>
<dbReference type="GO" id="GO:0016071">
    <property type="term" value="P:mRNA metabolic process"/>
    <property type="evidence" value="ECO:0007669"/>
    <property type="project" value="UniProtKB-ARBA"/>
</dbReference>
<feature type="compositionally biased region" description="Low complexity" evidence="1">
    <location>
        <begin position="93"/>
        <end position="103"/>
    </location>
</feature>
<feature type="region of interest" description="Disordered" evidence="1">
    <location>
        <begin position="1"/>
        <end position="36"/>
    </location>
</feature>
<dbReference type="InterPro" id="IPR028322">
    <property type="entry name" value="PNRC-like_rgn"/>
</dbReference>
<dbReference type="PANTHER" id="PTHR35306:SF2">
    <property type="entry name" value="EXPRESSED PROTEIN"/>
    <property type="match status" value="1"/>
</dbReference>
<gene>
    <name evidence="2" type="ORF">QYE76_070603</name>
</gene>
<dbReference type="EMBL" id="JAUUTY010000004">
    <property type="protein sequence ID" value="KAK1652798.1"/>
    <property type="molecule type" value="Genomic_DNA"/>
</dbReference>
<keyword evidence="3" id="KW-1185">Reference proteome</keyword>
<dbReference type="Proteomes" id="UP001231189">
    <property type="component" value="Unassembled WGS sequence"/>
</dbReference>
<name>A0AAD8SK36_LOLMU</name>
<evidence type="ECO:0000313" key="3">
    <source>
        <dbReference type="Proteomes" id="UP001231189"/>
    </source>
</evidence>
<dbReference type="PANTHER" id="PTHR35306">
    <property type="entry name" value="BNAA03G57290D PROTEIN"/>
    <property type="match status" value="1"/>
</dbReference>
<accession>A0AAD8SK36</accession>
<proteinExistence type="predicted"/>
<dbReference type="Pfam" id="PF15365">
    <property type="entry name" value="PNRC"/>
    <property type="match status" value="1"/>
</dbReference>
<protein>
    <submittedName>
        <fullName evidence="2">Uncharacterized protein</fullName>
    </submittedName>
</protein>
<evidence type="ECO:0000313" key="2">
    <source>
        <dbReference type="EMBL" id="KAK1652798.1"/>
    </source>
</evidence>
<evidence type="ECO:0000256" key="1">
    <source>
        <dbReference type="SAM" id="MobiDB-lite"/>
    </source>
</evidence>
<feature type="compositionally biased region" description="Pro residues" evidence="1">
    <location>
        <begin position="56"/>
        <end position="65"/>
    </location>
</feature>
<dbReference type="AlphaFoldDB" id="A0AAD8SK36"/>
<organism evidence="2 3">
    <name type="scientific">Lolium multiflorum</name>
    <name type="common">Italian ryegrass</name>
    <name type="synonym">Lolium perenne subsp. multiflorum</name>
    <dbReference type="NCBI Taxonomy" id="4521"/>
    <lineage>
        <taxon>Eukaryota</taxon>
        <taxon>Viridiplantae</taxon>
        <taxon>Streptophyta</taxon>
        <taxon>Embryophyta</taxon>
        <taxon>Tracheophyta</taxon>
        <taxon>Spermatophyta</taxon>
        <taxon>Magnoliopsida</taxon>
        <taxon>Liliopsida</taxon>
        <taxon>Poales</taxon>
        <taxon>Poaceae</taxon>
        <taxon>BOP clade</taxon>
        <taxon>Pooideae</taxon>
        <taxon>Poodae</taxon>
        <taxon>Poeae</taxon>
        <taxon>Poeae Chloroplast Group 2 (Poeae type)</taxon>
        <taxon>Loliodinae</taxon>
        <taxon>Loliinae</taxon>
        <taxon>Lolium</taxon>
    </lineage>
</organism>
<comment type="caution">
    <text evidence="2">The sequence shown here is derived from an EMBL/GenBank/DDBJ whole genome shotgun (WGS) entry which is preliminary data.</text>
</comment>
<sequence>METLVISQQQQQRGHHHHSGRRRRPSPHFSSPHPMRGYQAVNCRAFHSSVSIGILPSPPTPPPARPTRNYSPEPKTPKQQQQQLHNGKKRSRAIPISPSAGSPPTGPELWAGPAYSNSPPPSSLPIPKFSSLHQKRSVSLDLPPADRSDHVELLVHAKSAPSTPTAGSTLGFFGDDDTAIATENLRRILHLDIA</sequence>
<reference evidence="2" key="1">
    <citation type="submission" date="2023-07" db="EMBL/GenBank/DDBJ databases">
        <title>A chromosome-level genome assembly of Lolium multiflorum.</title>
        <authorList>
            <person name="Chen Y."/>
            <person name="Copetti D."/>
            <person name="Kolliker R."/>
            <person name="Studer B."/>
        </authorList>
    </citation>
    <scope>NUCLEOTIDE SEQUENCE</scope>
    <source>
        <strain evidence="2">02402/16</strain>
        <tissue evidence="2">Leaf</tissue>
    </source>
</reference>